<protein>
    <submittedName>
        <fullName evidence="3">N-acetylmuramoyl-L-alanine amidase</fullName>
    </submittedName>
</protein>
<evidence type="ECO:0000259" key="2">
    <source>
        <dbReference type="SMART" id="SM00646"/>
    </source>
</evidence>
<accession>A0A926IKQ7</accession>
<dbReference type="GO" id="GO:0009253">
    <property type="term" value="P:peptidoglycan catabolic process"/>
    <property type="evidence" value="ECO:0007669"/>
    <property type="project" value="InterPro"/>
</dbReference>
<keyword evidence="4" id="KW-1185">Reference proteome</keyword>
<dbReference type="Pfam" id="PF01520">
    <property type="entry name" value="Amidase_3"/>
    <property type="match status" value="1"/>
</dbReference>
<proteinExistence type="predicted"/>
<feature type="domain" description="MurNAc-LAA" evidence="2">
    <location>
        <begin position="62"/>
        <end position="178"/>
    </location>
</feature>
<evidence type="ECO:0000256" key="1">
    <source>
        <dbReference type="ARBA" id="ARBA00022801"/>
    </source>
</evidence>
<dbReference type="AlphaFoldDB" id="A0A926IKQ7"/>
<comment type="caution">
    <text evidence="3">The sequence shown here is derived from an EMBL/GenBank/DDBJ whole genome shotgun (WGS) entry which is preliminary data.</text>
</comment>
<name>A0A926IKQ7_9FIRM</name>
<dbReference type="PANTHER" id="PTHR30404">
    <property type="entry name" value="N-ACETYLMURAMOYL-L-ALANINE AMIDASE"/>
    <property type="match status" value="1"/>
</dbReference>
<evidence type="ECO:0000313" key="3">
    <source>
        <dbReference type="EMBL" id="MBC8589319.1"/>
    </source>
</evidence>
<organism evidence="3 4">
    <name type="scientific">Paratissierella segnis</name>
    <dbReference type="NCBI Taxonomy" id="2763679"/>
    <lineage>
        <taxon>Bacteria</taxon>
        <taxon>Bacillati</taxon>
        <taxon>Bacillota</taxon>
        <taxon>Tissierellia</taxon>
        <taxon>Tissierellales</taxon>
        <taxon>Tissierellaceae</taxon>
        <taxon>Paratissierella</taxon>
    </lineage>
</organism>
<dbReference type="PANTHER" id="PTHR30404:SF0">
    <property type="entry name" value="N-ACETYLMURAMOYL-L-ALANINE AMIDASE AMIC"/>
    <property type="match status" value="1"/>
</dbReference>
<dbReference type="InterPro" id="IPR002508">
    <property type="entry name" value="MurNAc-LAA_cat"/>
</dbReference>
<sequence length="244" mass="26429">MKKVFIDAGHGGKDPGALGNGLQEKDITLSIALKIGEVLKRHNIEVVYSRTADVFLDLTTRAVKANNAKADAFVSVHVNSASNSTATGLEVWTTKGQTKGDILATAIGEQLQKDFPSIAFRKDMSDGDLDKEENFTVLAKTNMAAALVEYMFIVNPSDAQILRTKQADFAESTAKGILKYLGIQYQDSGNIIKLNILSKKVEIPGFNKNNTNYITLEGKDIPIRTVLEALGLTVTGRGNEVIAK</sequence>
<dbReference type="CDD" id="cd02696">
    <property type="entry name" value="MurNAc-LAA"/>
    <property type="match status" value="1"/>
</dbReference>
<evidence type="ECO:0000313" key="4">
    <source>
        <dbReference type="Proteomes" id="UP000601171"/>
    </source>
</evidence>
<dbReference type="EMBL" id="JACRTG010000034">
    <property type="protein sequence ID" value="MBC8589319.1"/>
    <property type="molecule type" value="Genomic_DNA"/>
</dbReference>
<gene>
    <name evidence="3" type="ORF">H8707_13955</name>
</gene>
<dbReference type="Gene3D" id="3.40.630.40">
    <property type="entry name" value="Zn-dependent exopeptidases"/>
    <property type="match status" value="1"/>
</dbReference>
<dbReference type="SMART" id="SM00646">
    <property type="entry name" value="Ami_3"/>
    <property type="match status" value="1"/>
</dbReference>
<dbReference type="InterPro" id="IPR050695">
    <property type="entry name" value="N-acetylmuramoyl_amidase_3"/>
</dbReference>
<dbReference type="RefSeq" id="WP_262430785.1">
    <property type="nucleotide sequence ID" value="NZ_JACRTG010000034.1"/>
</dbReference>
<dbReference type="SUPFAM" id="SSF53187">
    <property type="entry name" value="Zn-dependent exopeptidases"/>
    <property type="match status" value="1"/>
</dbReference>
<dbReference type="GO" id="GO:0008745">
    <property type="term" value="F:N-acetylmuramoyl-L-alanine amidase activity"/>
    <property type="evidence" value="ECO:0007669"/>
    <property type="project" value="InterPro"/>
</dbReference>
<dbReference type="GO" id="GO:0030288">
    <property type="term" value="C:outer membrane-bounded periplasmic space"/>
    <property type="evidence" value="ECO:0007669"/>
    <property type="project" value="TreeGrafter"/>
</dbReference>
<dbReference type="Proteomes" id="UP000601171">
    <property type="component" value="Unassembled WGS sequence"/>
</dbReference>
<keyword evidence="1" id="KW-0378">Hydrolase</keyword>
<reference evidence="3" key="1">
    <citation type="submission" date="2020-08" db="EMBL/GenBank/DDBJ databases">
        <title>Genome public.</title>
        <authorList>
            <person name="Liu C."/>
            <person name="Sun Q."/>
        </authorList>
    </citation>
    <scope>NUCLEOTIDE SEQUENCE</scope>
    <source>
        <strain evidence="3">BX21</strain>
    </source>
</reference>